<accession>A0A2T7FYF9</accession>
<dbReference type="RefSeq" id="WP_108640024.1">
    <property type="nucleotide sequence ID" value="NZ_QCYG01000003.1"/>
</dbReference>
<evidence type="ECO:0000313" key="2">
    <source>
        <dbReference type="EMBL" id="PVA07195.1"/>
    </source>
</evidence>
<evidence type="ECO:0000256" key="1">
    <source>
        <dbReference type="SAM" id="SignalP"/>
    </source>
</evidence>
<dbReference type="AlphaFoldDB" id="A0A2T7FYF9"/>
<dbReference type="Proteomes" id="UP000244817">
    <property type="component" value="Unassembled WGS sequence"/>
</dbReference>
<keyword evidence="1" id="KW-0732">Signal</keyword>
<dbReference type="OrthoDB" id="7691501at2"/>
<reference evidence="2 3" key="1">
    <citation type="submission" date="2018-04" db="EMBL/GenBank/DDBJ databases">
        <title>Pelagivirga bohaiensis gen. nov., sp. nov., a bacterium isolated from the Bohai Sea.</title>
        <authorList>
            <person name="Ji X."/>
        </authorList>
    </citation>
    <scope>NUCLEOTIDE SEQUENCE [LARGE SCALE GENOMIC DNA]</scope>
    <source>
        <strain evidence="2 3">BH-SD16</strain>
    </source>
</reference>
<organism evidence="2 3">
    <name type="scientific">Thalassorhabdomicrobium marinisediminis</name>
    <dbReference type="NCBI Taxonomy" id="2170577"/>
    <lineage>
        <taxon>Bacteria</taxon>
        <taxon>Pseudomonadati</taxon>
        <taxon>Pseudomonadota</taxon>
        <taxon>Alphaproteobacteria</taxon>
        <taxon>Rhodobacterales</taxon>
        <taxon>Paracoccaceae</taxon>
        <taxon>Thalassorhabdomicrobium</taxon>
    </lineage>
</organism>
<dbReference type="PROSITE" id="PS51257">
    <property type="entry name" value="PROKAR_LIPOPROTEIN"/>
    <property type="match status" value="1"/>
</dbReference>
<protein>
    <recommendedName>
        <fullName evidence="4">Lipoprotein</fullName>
    </recommendedName>
</protein>
<dbReference type="EMBL" id="QCYG01000003">
    <property type="protein sequence ID" value="PVA07195.1"/>
    <property type="molecule type" value="Genomic_DNA"/>
</dbReference>
<sequence length="95" mass="9781">MRLVSLSALLVALAACTPAPVTPEQAADLCEDRARAAQGPTGSVTMGVNSNSGPSAGLAVGLSSDFIRGRDPVEVYESCVFDRTGAAPIRPPRLR</sequence>
<gene>
    <name evidence="2" type="ORF">DC363_04910</name>
</gene>
<feature type="chain" id="PRO_5015626367" description="Lipoprotein" evidence="1">
    <location>
        <begin position="27"/>
        <end position="95"/>
    </location>
</feature>
<keyword evidence="3" id="KW-1185">Reference proteome</keyword>
<evidence type="ECO:0000313" key="3">
    <source>
        <dbReference type="Proteomes" id="UP000244817"/>
    </source>
</evidence>
<feature type="signal peptide" evidence="1">
    <location>
        <begin position="1"/>
        <end position="26"/>
    </location>
</feature>
<comment type="caution">
    <text evidence="2">The sequence shown here is derived from an EMBL/GenBank/DDBJ whole genome shotgun (WGS) entry which is preliminary data.</text>
</comment>
<evidence type="ECO:0008006" key="4">
    <source>
        <dbReference type="Google" id="ProtNLM"/>
    </source>
</evidence>
<name>A0A2T7FYF9_9RHOB</name>
<proteinExistence type="predicted"/>